<dbReference type="PANTHER" id="PTHR21068:SF43">
    <property type="entry name" value="SPARTIN"/>
    <property type="match status" value="1"/>
</dbReference>
<feature type="compositionally biased region" description="Low complexity" evidence="1">
    <location>
        <begin position="422"/>
        <end position="433"/>
    </location>
</feature>
<dbReference type="Pfam" id="PF06911">
    <property type="entry name" value="Senescence"/>
    <property type="match status" value="1"/>
</dbReference>
<dbReference type="GO" id="GO:0005886">
    <property type="term" value="C:plasma membrane"/>
    <property type="evidence" value="ECO:0007669"/>
    <property type="project" value="TreeGrafter"/>
</dbReference>
<dbReference type="GO" id="GO:0051301">
    <property type="term" value="P:cell division"/>
    <property type="evidence" value="ECO:0007669"/>
    <property type="project" value="TreeGrafter"/>
</dbReference>
<feature type="domain" description="Senescence" evidence="2">
    <location>
        <begin position="217"/>
        <end position="397"/>
    </location>
</feature>
<feature type="compositionally biased region" description="Polar residues" evidence="1">
    <location>
        <begin position="463"/>
        <end position="474"/>
    </location>
</feature>
<dbReference type="EMBL" id="DF836559">
    <property type="protein sequence ID" value="GAN09490.1"/>
    <property type="molecule type" value="Genomic_DNA"/>
</dbReference>
<evidence type="ECO:0000313" key="3">
    <source>
        <dbReference type="EMBL" id="GAN09490.1"/>
    </source>
</evidence>
<evidence type="ECO:0000313" key="4">
    <source>
        <dbReference type="Proteomes" id="UP000053815"/>
    </source>
</evidence>
<protein>
    <recommendedName>
        <fullName evidence="2">Senescence domain-containing protein</fullName>
    </recommendedName>
</protein>
<feature type="region of interest" description="Disordered" evidence="1">
    <location>
        <begin position="454"/>
        <end position="481"/>
    </location>
</feature>
<dbReference type="OrthoDB" id="20821at2759"/>
<dbReference type="InterPro" id="IPR009686">
    <property type="entry name" value="Senescence/spartin_C"/>
</dbReference>
<evidence type="ECO:0000256" key="1">
    <source>
        <dbReference type="SAM" id="MobiDB-lite"/>
    </source>
</evidence>
<accession>A0A0C9LX16</accession>
<feature type="region of interest" description="Disordered" evidence="1">
    <location>
        <begin position="416"/>
        <end position="437"/>
    </location>
</feature>
<organism evidence="3">
    <name type="scientific">Mucor ambiguus</name>
    <dbReference type="NCBI Taxonomy" id="91626"/>
    <lineage>
        <taxon>Eukaryota</taxon>
        <taxon>Fungi</taxon>
        <taxon>Fungi incertae sedis</taxon>
        <taxon>Mucoromycota</taxon>
        <taxon>Mucoromycotina</taxon>
        <taxon>Mucoromycetes</taxon>
        <taxon>Mucorales</taxon>
        <taxon>Mucorineae</taxon>
        <taxon>Mucoraceae</taxon>
        <taxon>Mucor</taxon>
    </lineage>
</organism>
<evidence type="ECO:0000259" key="2">
    <source>
        <dbReference type="Pfam" id="PF06911"/>
    </source>
</evidence>
<dbReference type="AlphaFoldDB" id="A0A0C9LX16"/>
<keyword evidence="4" id="KW-1185">Reference proteome</keyword>
<dbReference type="Proteomes" id="UP000053815">
    <property type="component" value="Unassembled WGS sequence"/>
</dbReference>
<sequence length="487" mass="53286">MTVLPITPNADQIDSESLTYICLVDRVSVSSFNEGILTHIGDGHLVAYISSDPNAEQQVLLLRFYNYYDEEKATIVLVSRSKAWLQDERTLIFPRVEGGLWRVNCSDSEELTFTELQDVLTYFIKYENRHQMKNTLAMVNPVSCQVTQVVADNVQLDRTESESILDEEDFISSHEDEKGQKLPVYINKPSSQASHPCEPLDPSKVRKVRLLYQSGNAMVTGSDWIAHALVLTGQALAQGIASGGKMLQDKIEPNKEPIKLSEQERRVFEVAYNTTSTATSMAAGLVDIAVSTAVSKINALVYDDQQMQAREPVENASRHFGISALQAAVKIVGGVASAASLVLVSSRDSIIQMVHKKYGTDAGYMAEKTIGSGANVAEMLVYFDARGISRRVIVGGATEYDKQHKASQVFSTETTSSGNVSTLTTTTPKGLTNNKEEGGNQVVFENEWLDDADNIADDDMSSKDTSIQGSSASDKTMKKAGNNLITI</sequence>
<dbReference type="STRING" id="91626.A0A0C9LX16"/>
<dbReference type="InterPro" id="IPR045036">
    <property type="entry name" value="Spartin-like"/>
</dbReference>
<proteinExistence type="predicted"/>
<reference evidence="3" key="1">
    <citation type="submission" date="2014-09" db="EMBL/GenBank/DDBJ databases">
        <title>Draft genome sequence of an oleaginous Mucoromycotina fungus Mucor ambiguus NBRC6742.</title>
        <authorList>
            <person name="Takeda I."/>
            <person name="Yamane N."/>
            <person name="Morita T."/>
            <person name="Tamano K."/>
            <person name="Machida M."/>
            <person name="Baker S."/>
            <person name="Koike H."/>
        </authorList>
    </citation>
    <scope>NUCLEOTIDE SEQUENCE</scope>
    <source>
        <strain evidence="3">NBRC 6742</strain>
    </source>
</reference>
<gene>
    <name evidence="3" type="ORF">MAM1_0270c09020</name>
</gene>
<dbReference type="PANTHER" id="PTHR21068">
    <property type="entry name" value="SPARTIN"/>
    <property type="match status" value="1"/>
</dbReference>
<name>A0A0C9LX16_9FUNG</name>